<dbReference type="SUPFAM" id="SSF52047">
    <property type="entry name" value="RNI-like"/>
    <property type="match status" value="1"/>
</dbReference>
<evidence type="ECO:0000259" key="1">
    <source>
        <dbReference type="Pfam" id="PF25372"/>
    </source>
</evidence>
<dbReference type="SMART" id="SM00367">
    <property type="entry name" value="LRR_CC"/>
    <property type="match status" value="11"/>
</dbReference>
<sequence length="574" mass="64003">MKSLVDLCLFCVANNLSKIKNVGNFLSRADKEILVERLCDHDMLSADRLPIITKHLFSRQLQTISLQYNCDQVTDAVLANLASCKCQLRSLTIKSCHKITDKGMSNFCKTQKQLEYLNIKGNSLNQLTDKWFSYLQSPCLSTLIIKGLDITTNNGIQMLVKNCPQIHELRLQRCSKLSDGAIEIITFGLAENLEILDVKDARLITDMSLRALGNGNCYNLKELYLQGCNLISGNGLKLVPLGCPKLERLDISYCYRVMQDGFSFLPKEAFPDTLVELSVYGVQLSGVLITSLVKRLTHIKTMRLCGIQAVTDDVLESVCVSAGKTLVELDLSACTAITDCGLSSIRRHCRVLESLMMDFSHNVTGKTLEPLFNDPKRASEIREIGFSGCKNFSEDTIRLIVMSCPNLEMLLVAGIKNVDDELLMSMARNCTKLVKVNLKGCEQVTDNGICELVRFCPISCIVVSGIHSLTDKSVFALTNSCTSTLKEVYASACSKITIQAINYLKDCCLRRIYVEHRTPNLDPDQLMAKNLDTGEFCRADLLVQAHATTFPESLRHETTIESDFLHRLMSVGLR</sequence>
<dbReference type="InterPro" id="IPR057207">
    <property type="entry name" value="FBXL15_LRR"/>
</dbReference>
<dbReference type="Pfam" id="PF13516">
    <property type="entry name" value="LRR_6"/>
    <property type="match status" value="1"/>
</dbReference>
<dbReference type="GeneID" id="116292081"/>
<accession>A0A6P8HRB1</accession>
<dbReference type="OrthoDB" id="27842at2759"/>
<dbReference type="RefSeq" id="XP_031555217.1">
    <property type="nucleotide sequence ID" value="XM_031699357.1"/>
</dbReference>
<dbReference type="Proteomes" id="UP000515163">
    <property type="component" value="Unplaced"/>
</dbReference>
<dbReference type="Pfam" id="PF25372">
    <property type="entry name" value="DUF7885"/>
    <property type="match status" value="1"/>
</dbReference>
<dbReference type="GO" id="GO:0019005">
    <property type="term" value="C:SCF ubiquitin ligase complex"/>
    <property type="evidence" value="ECO:0007669"/>
    <property type="project" value="TreeGrafter"/>
</dbReference>
<dbReference type="KEGG" id="aten:116292081"/>
<gene>
    <name evidence="3" type="primary">LOC116292081</name>
</gene>
<feature type="domain" description="F-box/LRR-repeat protein 15-like leucin rich repeat" evidence="1">
    <location>
        <begin position="152"/>
        <end position="400"/>
    </location>
</feature>
<dbReference type="Gene3D" id="3.80.10.10">
    <property type="entry name" value="Ribonuclease Inhibitor"/>
    <property type="match status" value="3"/>
</dbReference>
<dbReference type="InterPro" id="IPR006553">
    <property type="entry name" value="Leu-rich_rpt_Cys-con_subtyp"/>
</dbReference>
<dbReference type="InterPro" id="IPR001611">
    <property type="entry name" value="Leu-rich_rpt"/>
</dbReference>
<proteinExistence type="predicted"/>
<organism evidence="2 3">
    <name type="scientific">Actinia tenebrosa</name>
    <name type="common">Australian red waratah sea anemone</name>
    <dbReference type="NCBI Taxonomy" id="6105"/>
    <lineage>
        <taxon>Eukaryota</taxon>
        <taxon>Metazoa</taxon>
        <taxon>Cnidaria</taxon>
        <taxon>Anthozoa</taxon>
        <taxon>Hexacorallia</taxon>
        <taxon>Actiniaria</taxon>
        <taxon>Actiniidae</taxon>
        <taxon>Actinia</taxon>
    </lineage>
</organism>
<dbReference type="PANTHER" id="PTHR13318:SF95">
    <property type="entry name" value="F-BOX PROTEIN YLR352W"/>
    <property type="match status" value="1"/>
</dbReference>
<evidence type="ECO:0000313" key="3">
    <source>
        <dbReference type="RefSeq" id="XP_031555217.1"/>
    </source>
</evidence>
<dbReference type="InterPro" id="IPR032675">
    <property type="entry name" value="LRR_dom_sf"/>
</dbReference>
<evidence type="ECO:0000313" key="2">
    <source>
        <dbReference type="Proteomes" id="UP000515163"/>
    </source>
</evidence>
<dbReference type="PANTHER" id="PTHR13318">
    <property type="entry name" value="PARTNER OF PAIRED, ISOFORM B-RELATED"/>
    <property type="match status" value="1"/>
</dbReference>
<protein>
    <submittedName>
        <fullName evidence="3">F-box/LRR-repeat protein 2-like</fullName>
    </submittedName>
</protein>
<dbReference type="AlphaFoldDB" id="A0A6P8HRB1"/>
<reference evidence="3" key="1">
    <citation type="submission" date="2025-08" db="UniProtKB">
        <authorList>
            <consortium name="RefSeq"/>
        </authorList>
    </citation>
    <scope>IDENTIFICATION</scope>
    <source>
        <tissue evidence="3">Tentacle</tissue>
    </source>
</reference>
<dbReference type="GO" id="GO:0031146">
    <property type="term" value="P:SCF-dependent proteasomal ubiquitin-dependent protein catabolic process"/>
    <property type="evidence" value="ECO:0007669"/>
    <property type="project" value="TreeGrafter"/>
</dbReference>
<dbReference type="InParanoid" id="A0A6P8HRB1"/>
<keyword evidence="2" id="KW-1185">Reference proteome</keyword>
<name>A0A6P8HRB1_ACTTE</name>